<keyword evidence="2" id="KW-1185">Reference proteome</keyword>
<name>A0ABW0KX80_9BACT</name>
<comment type="caution">
    <text evidence="1">The sequence shown here is derived from an EMBL/GenBank/DDBJ whole genome shotgun (WGS) entry which is preliminary data.</text>
</comment>
<proteinExistence type="predicted"/>
<reference evidence="2" key="1">
    <citation type="journal article" date="2019" name="Int. J. Syst. Evol. Microbiol.">
        <title>The Global Catalogue of Microorganisms (GCM) 10K type strain sequencing project: providing services to taxonomists for standard genome sequencing and annotation.</title>
        <authorList>
            <consortium name="The Broad Institute Genomics Platform"/>
            <consortium name="The Broad Institute Genome Sequencing Center for Infectious Disease"/>
            <person name="Wu L."/>
            <person name="Ma J."/>
        </authorList>
    </citation>
    <scope>NUCLEOTIDE SEQUENCE [LARGE SCALE GENOMIC DNA]</scope>
    <source>
        <strain evidence="2">CGMCC 4.1469</strain>
    </source>
</reference>
<sequence length="150" mass="17641">MEANSHCQWLEKFGVSSRPASDSFRQWISALYPKWARADEFCRCVPVAQTELVKDDCYFLGYVWPEDWMMEQSEQWRETNCLPIGTLPSGSWIAIDCSAIDSLILGCFPMELFFETPDRKLKRGHFESFDISYSDWLQNRHDDPEDMKYS</sequence>
<protein>
    <submittedName>
        <fullName evidence="1">Uncharacterized protein</fullName>
    </submittedName>
</protein>
<organism evidence="1 2">
    <name type="scientific">Prosthecobacter fluviatilis</name>
    <dbReference type="NCBI Taxonomy" id="445931"/>
    <lineage>
        <taxon>Bacteria</taxon>
        <taxon>Pseudomonadati</taxon>
        <taxon>Verrucomicrobiota</taxon>
        <taxon>Verrucomicrobiia</taxon>
        <taxon>Verrucomicrobiales</taxon>
        <taxon>Verrucomicrobiaceae</taxon>
        <taxon>Prosthecobacter</taxon>
    </lineage>
</organism>
<dbReference type="EMBL" id="JBHSMQ010000017">
    <property type="protein sequence ID" value="MFC5458143.1"/>
    <property type="molecule type" value="Genomic_DNA"/>
</dbReference>
<gene>
    <name evidence="1" type="ORF">ACFQDI_24955</name>
</gene>
<accession>A0ABW0KX80</accession>
<evidence type="ECO:0000313" key="2">
    <source>
        <dbReference type="Proteomes" id="UP001596052"/>
    </source>
</evidence>
<dbReference type="RefSeq" id="WP_377172182.1">
    <property type="nucleotide sequence ID" value="NZ_JBHSMQ010000017.1"/>
</dbReference>
<dbReference type="Proteomes" id="UP001596052">
    <property type="component" value="Unassembled WGS sequence"/>
</dbReference>
<evidence type="ECO:0000313" key="1">
    <source>
        <dbReference type="EMBL" id="MFC5458143.1"/>
    </source>
</evidence>